<dbReference type="EMBL" id="PPHD01066241">
    <property type="protein sequence ID" value="POI21694.1"/>
    <property type="molecule type" value="Genomic_DNA"/>
</dbReference>
<accession>A0A2P4SC44</accession>
<name>A0A2P4SC44_BAMTH</name>
<feature type="non-terminal residue" evidence="1">
    <location>
        <position position="1"/>
    </location>
</feature>
<evidence type="ECO:0000313" key="1">
    <source>
        <dbReference type="EMBL" id="POI21694.1"/>
    </source>
</evidence>
<reference evidence="1 2" key="1">
    <citation type="submission" date="2018-01" db="EMBL/GenBank/DDBJ databases">
        <title>Comparison of the Chinese Bamboo Partridge and Red Junglefowl genome sequences highlights the importance of demography in genome evolution.</title>
        <authorList>
            <person name="Tiley G.P."/>
            <person name="Kimball R.T."/>
            <person name="Braun E.L."/>
            <person name="Burleigh J.G."/>
        </authorList>
    </citation>
    <scope>NUCLEOTIDE SEQUENCE [LARGE SCALE GENOMIC DNA]</scope>
    <source>
        <strain evidence="1">RTK389</strain>
        <tissue evidence="1">Blood</tissue>
    </source>
</reference>
<organism evidence="1 2">
    <name type="scientific">Bambusicola thoracicus</name>
    <name type="common">Chinese bamboo-partridge</name>
    <name type="synonym">Perdix thoracica</name>
    <dbReference type="NCBI Taxonomy" id="9083"/>
    <lineage>
        <taxon>Eukaryota</taxon>
        <taxon>Metazoa</taxon>
        <taxon>Chordata</taxon>
        <taxon>Craniata</taxon>
        <taxon>Vertebrata</taxon>
        <taxon>Euteleostomi</taxon>
        <taxon>Archelosauria</taxon>
        <taxon>Archosauria</taxon>
        <taxon>Dinosauria</taxon>
        <taxon>Saurischia</taxon>
        <taxon>Theropoda</taxon>
        <taxon>Coelurosauria</taxon>
        <taxon>Aves</taxon>
        <taxon>Neognathae</taxon>
        <taxon>Galloanserae</taxon>
        <taxon>Galliformes</taxon>
        <taxon>Phasianidae</taxon>
        <taxon>Perdicinae</taxon>
        <taxon>Bambusicola</taxon>
    </lineage>
</organism>
<dbReference type="AlphaFoldDB" id="A0A2P4SC44"/>
<dbReference type="OrthoDB" id="8924181at2759"/>
<protein>
    <submittedName>
        <fullName evidence="1">Uncharacterized protein</fullName>
    </submittedName>
</protein>
<evidence type="ECO:0000313" key="2">
    <source>
        <dbReference type="Proteomes" id="UP000237246"/>
    </source>
</evidence>
<comment type="caution">
    <text evidence="1">The sequence shown here is derived from an EMBL/GenBank/DDBJ whole genome shotgun (WGS) entry which is preliminary data.</text>
</comment>
<proteinExistence type="predicted"/>
<keyword evidence="2" id="KW-1185">Reference proteome</keyword>
<dbReference type="Proteomes" id="UP000237246">
    <property type="component" value="Unassembled WGS sequence"/>
</dbReference>
<sequence length="60" mass="6746">STLFDVSLQCHIYTVQTICRQKLCTVTVGNVIPEDAVPSYCAYWDPHMCLLAIGTTKFHL</sequence>
<gene>
    <name evidence="1" type="ORF">CIB84_014561</name>
</gene>